<protein>
    <recommendedName>
        <fullName evidence="5">Acetyltransferase</fullName>
        <ecNumber evidence="5">2.3.1.-</ecNumber>
    </recommendedName>
</protein>
<proteinExistence type="inferred from homology"/>
<dbReference type="PANTHER" id="PTHR43017">
    <property type="entry name" value="GALACTOSIDE O-ACETYLTRANSFERASE"/>
    <property type="match status" value="1"/>
</dbReference>
<dbReference type="RefSeq" id="WP_056996611.1">
    <property type="nucleotide sequence ID" value="NZ_AYYR01000039.1"/>
</dbReference>
<evidence type="ECO:0000259" key="6">
    <source>
        <dbReference type="SMART" id="SM01266"/>
    </source>
</evidence>
<dbReference type="Pfam" id="PF12464">
    <property type="entry name" value="Mac"/>
    <property type="match status" value="1"/>
</dbReference>
<dbReference type="STRING" id="33960.TY91_14565"/>
<dbReference type="AlphaFoldDB" id="A0A0R2BKQ6"/>
<keyword evidence="3" id="KW-0677">Repeat</keyword>
<evidence type="ECO:0000256" key="1">
    <source>
        <dbReference type="ARBA" id="ARBA00007274"/>
    </source>
</evidence>
<dbReference type="Proteomes" id="UP000051845">
    <property type="component" value="Unassembled WGS sequence"/>
</dbReference>
<dbReference type="Gene3D" id="2.160.10.10">
    <property type="entry name" value="Hexapeptide repeat proteins"/>
    <property type="match status" value="1"/>
</dbReference>
<reference evidence="7 8" key="1">
    <citation type="journal article" date="2015" name="Genome Announc.">
        <title>Expanding the biotechnology potential of lactobacilli through comparative genomics of 213 strains and associated genera.</title>
        <authorList>
            <person name="Sun Z."/>
            <person name="Harris H.M."/>
            <person name="McCann A."/>
            <person name="Guo C."/>
            <person name="Argimon S."/>
            <person name="Zhang W."/>
            <person name="Yang X."/>
            <person name="Jeffery I.B."/>
            <person name="Cooney J.C."/>
            <person name="Kagawa T.F."/>
            <person name="Liu W."/>
            <person name="Song Y."/>
            <person name="Salvetti E."/>
            <person name="Wrobel A."/>
            <person name="Rasinkangas P."/>
            <person name="Parkhill J."/>
            <person name="Rea M.C."/>
            <person name="O'Sullivan O."/>
            <person name="Ritari J."/>
            <person name="Douillard F.P."/>
            <person name="Paul Ross R."/>
            <person name="Yang R."/>
            <person name="Briner A.E."/>
            <person name="Felis G.E."/>
            <person name="de Vos W.M."/>
            <person name="Barrangou R."/>
            <person name="Klaenhammer T.R."/>
            <person name="Caufield P.W."/>
            <person name="Cui Y."/>
            <person name="Zhang H."/>
            <person name="O'Toole P.W."/>
        </authorList>
    </citation>
    <scope>NUCLEOTIDE SEQUENCE [LARGE SCALE GENOMIC DNA]</scope>
    <source>
        <strain evidence="7 8">DSM 20515</strain>
    </source>
</reference>
<keyword evidence="4 5" id="KW-0012">Acyltransferase</keyword>
<dbReference type="InterPro" id="IPR039369">
    <property type="entry name" value="LacA-like"/>
</dbReference>
<gene>
    <name evidence="7" type="ORF">FC82_GL001893</name>
</gene>
<dbReference type="PANTHER" id="PTHR43017:SF1">
    <property type="entry name" value="ACETYLTRANSFERASE YJL218W-RELATED"/>
    <property type="match status" value="1"/>
</dbReference>
<comment type="caution">
    <text evidence="7">The sequence shown here is derived from an EMBL/GenBank/DDBJ whole genome shotgun (WGS) entry which is preliminary data.</text>
</comment>
<name>A0A0R2BKQ6_SECCO</name>
<feature type="domain" description="Maltose/galactoside acetyltransferase" evidence="6">
    <location>
        <begin position="5"/>
        <end position="57"/>
    </location>
</feature>
<evidence type="ECO:0000313" key="8">
    <source>
        <dbReference type="Proteomes" id="UP000051845"/>
    </source>
</evidence>
<dbReference type="InterPro" id="IPR024688">
    <property type="entry name" value="Mac_dom"/>
</dbReference>
<accession>A0A0R2BKQ6</accession>
<comment type="similarity">
    <text evidence="1 5">Belongs to the transferase hexapeptide repeat family.</text>
</comment>
<dbReference type="EMBL" id="AYYR01000039">
    <property type="protein sequence ID" value="KRM76067.1"/>
    <property type="molecule type" value="Genomic_DNA"/>
</dbReference>
<evidence type="ECO:0000313" key="7">
    <source>
        <dbReference type="EMBL" id="KRM76067.1"/>
    </source>
</evidence>
<evidence type="ECO:0000256" key="3">
    <source>
        <dbReference type="ARBA" id="ARBA00022737"/>
    </source>
</evidence>
<dbReference type="SUPFAM" id="SSF51161">
    <property type="entry name" value="Trimeric LpxA-like enzymes"/>
    <property type="match status" value="1"/>
</dbReference>
<evidence type="ECO:0000256" key="5">
    <source>
        <dbReference type="RuleBase" id="RU367021"/>
    </source>
</evidence>
<dbReference type="InterPro" id="IPR011004">
    <property type="entry name" value="Trimer_LpxA-like_sf"/>
</dbReference>
<dbReference type="GO" id="GO:0008870">
    <property type="term" value="F:galactoside O-acetyltransferase activity"/>
    <property type="evidence" value="ECO:0007669"/>
    <property type="project" value="TreeGrafter"/>
</dbReference>
<evidence type="ECO:0000256" key="4">
    <source>
        <dbReference type="ARBA" id="ARBA00023315"/>
    </source>
</evidence>
<dbReference type="PATRIC" id="fig|1423733.4.peg.1994"/>
<dbReference type="CDD" id="cd03357">
    <property type="entry name" value="LbH_MAT_GAT"/>
    <property type="match status" value="1"/>
</dbReference>
<dbReference type="Pfam" id="PF00132">
    <property type="entry name" value="Hexapep"/>
    <property type="match status" value="1"/>
</dbReference>
<organism evidence="7 8">
    <name type="scientific">Secundilactobacillus collinoides DSM 20515 = JCM 1123</name>
    <dbReference type="NCBI Taxonomy" id="1423733"/>
    <lineage>
        <taxon>Bacteria</taxon>
        <taxon>Bacillati</taxon>
        <taxon>Bacillota</taxon>
        <taxon>Bacilli</taxon>
        <taxon>Lactobacillales</taxon>
        <taxon>Lactobacillaceae</taxon>
        <taxon>Secundilactobacillus</taxon>
    </lineage>
</organism>
<dbReference type="SMART" id="SM01266">
    <property type="entry name" value="Mac"/>
    <property type="match status" value="1"/>
</dbReference>
<keyword evidence="2 5" id="KW-0808">Transferase</keyword>
<dbReference type="InterPro" id="IPR001451">
    <property type="entry name" value="Hexapep"/>
</dbReference>
<sequence>MTTEREKMTAGEPYQQFDKELIDRRVYIRQQVEEINHITDNNNRNNRFKALLADTGDDFFVENNFKFDYGFNIHIGDHFYGNYDMTFLDTCPITIGSHCYFGPNIGLYTPVHPLDPTERNADVELGKPITIGNSAWLGGRVTILPGVTLGDNVVVGAGSVVTKAFGDNVVIAGNPARVIKTIPTKS</sequence>
<evidence type="ECO:0000256" key="2">
    <source>
        <dbReference type="ARBA" id="ARBA00022679"/>
    </source>
</evidence>
<dbReference type="EC" id="2.3.1.-" evidence="5"/>